<name>N9TAW1_9GAMM</name>
<dbReference type="HOGENOM" id="CLU_611972_0_0_6"/>
<dbReference type="Proteomes" id="UP000013084">
    <property type="component" value="Unassembled WGS sequence"/>
</dbReference>
<feature type="chain" id="PRO_5004152757" description="Lipoprotein" evidence="1">
    <location>
        <begin position="23"/>
        <end position="446"/>
    </location>
</feature>
<dbReference type="RefSeq" id="WP_005201605.1">
    <property type="nucleotide sequence ID" value="NZ_JAKZGE010000003.1"/>
</dbReference>
<keyword evidence="3" id="KW-1185">Reference proteome</keyword>
<accession>N9TAW1</accession>
<dbReference type="AlphaFoldDB" id="N9TAW1"/>
<keyword evidence="1" id="KW-0732">Signal</keyword>
<comment type="caution">
    <text evidence="2">The sequence shown here is derived from an EMBL/GenBank/DDBJ whole genome shotgun (WGS) entry which is preliminary data.</text>
</comment>
<dbReference type="PROSITE" id="PS51257">
    <property type="entry name" value="PROKAR_LIPOPROTEIN"/>
    <property type="match status" value="1"/>
</dbReference>
<feature type="signal peptide" evidence="1">
    <location>
        <begin position="1"/>
        <end position="22"/>
    </location>
</feature>
<reference evidence="2 3" key="1">
    <citation type="submission" date="2013-02" db="EMBL/GenBank/DDBJ databases">
        <title>The Genome Sequence of Acinetobacter sp. CIP 70.18.</title>
        <authorList>
            <consortium name="The Broad Institute Genome Sequencing Platform"/>
            <consortium name="The Broad Institute Genome Sequencing Center for Infectious Disease"/>
            <person name="Cerqueira G."/>
            <person name="Feldgarden M."/>
            <person name="Courvalin P."/>
            <person name="Perichon B."/>
            <person name="Grillot-Courvalin C."/>
            <person name="Clermont D."/>
            <person name="Rocha E."/>
            <person name="Yoon E.-J."/>
            <person name="Nemec A."/>
            <person name="Walker B."/>
            <person name="Young S.K."/>
            <person name="Zeng Q."/>
            <person name="Gargeya S."/>
            <person name="Fitzgerald M."/>
            <person name="Haas B."/>
            <person name="Abouelleil A."/>
            <person name="Alvarado L."/>
            <person name="Arachchi H.M."/>
            <person name="Berlin A.M."/>
            <person name="Chapman S.B."/>
            <person name="Dewar J."/>
            <person name="Goldberg J."/>
            <person name="Griggs A."/>
            <person name="Gujja S."/>
            <person name="Hansen M."/>
            <person name="Howarth C."/>
            <person name="Imamovic A."/>
            <person name="Larimer J."/>
            <person name="McCowan C."/>
            <person name="Murphy C."/>
            <person name="Neiman D."/>
            <person name="Pearson M."/>
            <person name="Priest M."/>
            <person name="Roberts A."/>
            <person name="Saif S."/>
            <person name="Shea T."/>
            <person name="Sisk P."/>
            <person name="Sykes S."/>
            <person name="Wortman J."/>
            <person name="Nusbaum C."/>
            <person name="Birren B."/>
        </authorList>
    </citation>
    <scope>NUCLEOTIDE SEQUENCE [LARGE SCALE GENOMIC DNA]</scope>
    <source>
        <strain evidence="2 3">CIP 70.18</strain>
    </source>
</reference>
<sequence length="446" mass="50518">MKSNKKAIYPLLLSAGILSACGGGSSSSTTSTNPPPNPKPIENVLKKELLYGKFQISNSGISSLNNLDVTPLFEKSIIDFKANNNDVWQLSINTPSIEGEAHINPLTTFGLAIDPKDPSKITGLSLSTNEVYLFCDKNCSETYQYKLTKEKDGKTYFVLNANGKALGSNRNEQKNTFLENSKILGQIKIEIDPNWPVFQNKERFHILSVIKNDLAINSQKITLKAINDPKPYFSDPNRLQILFELNKKLQELDFGNKNLYRNSDYLKEGYDFINIYEAEWGTDHIFKNNEDTGIQSLNIIKNIFNAPFGYIEGPELKLSGSFEQEIPYGKVITNTNEVFTTIDTNLYTKNQYKFFHFSNEILRIDLNVRLDTTTKKINLAYQTPKKDQININLFEKWNCKTVNDDCSGISIDEKKGTIQFNNVVLEDGRKLNGELKNVGIPALPRY</sequence>
<evidence type="ECO:0000256" key="1">
    <source>
        <dbReference type="SAM" id="SignalP"/>
    </source>
</evidence>
<evidence type="ECO:0000313" key="2">
    <source>
        <dbReference type="EMBL" id="ENX60550.1"/>
    </source>
</evidence>
<protein>
    <recommendedName>
        <fullName evidence="4">Lipoprotein</fullName>
    </recommendedName>
</protein>
<dbReference type="PATRIC" id="fig|1217700.3.peg.1051"/>
<evidence type="ECO:0000313" key="3">
    <source>
        <dbReference type="Proteomes" id="UP000013084"/>
    </source>
</evidence>
<evidence type="ECO:0008006" key="4">
    <source>
        <dbReference type="Google" id="ProtNLM"/>
    </source>
</evidence>
<proteinExistence type="predicted"/>
<dbReference type="EMBL" id="APRN01000033">
    <property type="protein sequence ID" value="ENX60550.1"/>
    <property type="molecule type" value="Genomic_DNA"/>
</dbReference>
<gene>
    <name evidence="2" type="ORF">F902_01098</name>
</gene>
<dbReference type="OrthoDB" id="9998092at2"/>
<organism evidence="2 3">
    <name type="scientific">Acinetobacter higginsii</name>
    <dbReference type="NCBI Taxonomy" id="70347"/>
    <lineage>
        <taxon>Bacteria</taxon>
        <taxon>Pseudomonadati</taxon>
        <taxon>Pseudomonadota</taxon>
        <taxon>Gammaproteobacteria</taxon>
        <taxon>Moraxellales</taxon>
        <taxon>Moraxellaceae</taxon>
        <taxon>Acinetobacter</taxon>
    </lineage>
</organism>